<dbReference type="InterPro" id="IPR023214">
    <property type="entry name" value="HAD_sf"/>
</dbReference>
<dbReference type="PANTHER" id="PTHR46470:SF2">
    <property type="entry name" value="GLYCERALDEHYDE 3-PHOSPHATE PHOSPHATASE"/>
    <property type="match status" value="1"/>
</dbReference>
<dbReference type="RefSeq" id="WP_090856832.1">
    <property type="nucleotide sequence ID" value="NZ_FNJU01000009.1"/>
</dbReference>
<dbReference type="NCBIfam" id="TIGR01549">
    <property type="entry name" value="HAD-SF-IA-v1"/>
    <property type="match status" value="1"/>
</dbReference>
<evidence type="ECO:0000256" key="3">
    <source>
        <dbReference type="ARBA" id="ARBA00022801"/>
    </source>
</evidence>
<dbReference type="STRING" id="930152.SAMN05216565_109131"/>
<evidence type="ECO:0000256" key="1">
    <source>
        <dbReference type="ARBA" id="ARBA00001946"/>
    </source>
</evidence>
<gene>
    <name evidence="5" type="ORF">SAMN05216565_109131</name>
</gene>
<keyword evidence="3 5" id="KW-0378">Hydrolase</keyword>
<evidence type="ECO:0000313" key="6">
    <source>
        <dbReference type="Proteomes" id="UP000199159"/>
    </source>
</evidence>
<dbReference type="SFLD" id="SFLDS00003">
    <property type="entry name" value="Haloacid_Dehalogenase"/>
    <property type="match status" value="1"/>
</dbReference>
<dbReference type="Proteomes" id="UP000199159">
    <property type="component" value="Unassembled WGS sequence"/>
</dbReference>
<keyword evidence="6" id="KW-1185">Reference proteome</keyword>
<evidence type="ECO:0000256" key="4">
    <source>
        <dbReference type="ARBA" id="ARBA00022842"/>
    </source>
</evidence>
<comment type="cofactor">
    <cofactor evidence="1">
        <name>Mg(2+)</name>
        <dbReference type="ChEBI" id="CHEBI:18420"/>
    </cofactor>
</comment>
<dbReference type="Gene3D" id="3.40.50.1000">
    <property type="entry name" value="HAD superfamily/HAD-like"/>
    <property type="match status" value="1"/>
</dbReference>
<name>A0A1H0W6I3_9BACI</name>
<evidence type="ECO:0000313" key="5">
    <source>
        <dbReference type="EMBL" id="SDP86382.1"/>
    </source>
</evidence>
<sequence>MIKAVIFDLDDTLISEKEYIKSGYRHIAQIISNRYNKDTIELYELLMKLFKDSPRNVFNRLLDTLGISYTKKNIIELVEEYRNHLPDIEFFNDVLPCFELLNSKKIKTGVITDGYANAQQQKLNSVKANKYFDEIIVTDELGKQYWKPHPKAFEIMKDKLNVEFNEMVYIGDNPEKDFYISCVYPIRTIRIHRDGIYKNSLYLKNIKENYSIQSLNELNLIVEDNNQNKQKV</sequence>
<keyword evidence="4" id="KW-0460">Magnesium</keyword>
<reference evidence="6" key="1">
    <citation type="submission" date="2016-10" db="EMBL/GenBank/DDBJ databases">
        <authorList>
            <person name="Varghese N."/>
            <person name="Submissions S."/>
        </authorList>
    </citation>
    <scope>NUCLEOTIDE SEQUENCE [LARGE SCALE GENOMIC DNA]</scope>
    <source>
        <strain evidence="6">IBRC-M10078</strain>
    </source>
</reference>
<dbReference type="InterPro" id="IPR051400">
    <property type="entry name" value="HAD-like_hydrolase"/>
</dbReference>
<dbReference type="SFLD" id="SFLDG01129">
    <property type="entry name" value="C1.5:_HAD__Beta-PGM__Phosphata"/>
    <property type="match status" value="1"/>
</dbReference>
<dbReference type="SUPFAM" id="SSF56784">
    <property type="entry name" value="HAD-like"/>
    <property type="match status" value="1"/>
</dbReference>
<dbReference type="AlphaFoldDB" id="A0A1H0W6I3"/>
<dbReference type="Gene3D" id="1.10.150.520">
    <property type="match status" value="1"/>
</dbReference>
<dbReference type="GO" id="GO:0046872">
    <property type="term" value="F:metal ion binding"/>
    <property type="evidence" value="ECO:0007669"/>
    <property type="project" value="UniProtKB-KW"/>
</dbReference>
<dbReference type="GO" id="GO:0044281">
    <property type="term" value="P:small molecule metabolic process"/>
    <property type="evidence" value="ECO:0007669"/>
    <property type="project" value="UniProtKB-ARBA"/>
</dbReference>
<dbReference type="InterPro" id="IPR006439">
    <property type="entry name" value="HAD-SF_hydro_IA"/>
</dbReference>
<dbReference type="OrthoDB" id="9809962at2"/>
<dbReference type="Pfam" id="PF13419">
    <property type="entry name" value="HAD_2"/>
    <property type="match status" value="1"/>
</dbReference>
<protein>
    <submittedName>
        <fullName evidence="5">Putative hydrolase of the HAD superfamily</fullName>
    </submittedName>
</protein>
<dbReference type="EMBL" id="FNJU01000009">
    <property type="protein sequence ID" value="SDP86382.1"/>
    <property type="molecule type" value="Genomic_DNA"/>
</dbReference>
<evidence type="ECO:0000256" key="2">
    <source>
        <dbReference type="ARBA" id="ARBA00022723"/>
    </source>
</evidence>
<dbReference type="GO" id="GO:0016791">
    <property type="term" value="F:phosphatase activity"/>
    <property type="evidence" value="ECO:0007669"/>
    <property type="project" value="TreeGrafter"/>
</dbReference>
<proteinExistence type="predicted"/>
<keyword evidence="2" id="KW-0479">Metal-binding</keyword>
<organism evidence="5 6">
    <name type="scientific">Litchfieldia salsa</name>
    <dbReference type="NCBI Taxonomy" id="930152"/>
    <lineage>
        <taxon>Bacteria</taxon>
        <taxon>Bacillati</taxon>
        <taxon>Bacillota</taxon>
        <taxon>Bacilli</taxon>
        <taxon>Bacillales</taxon>
        <taxon>Bacillaceae</taxon>
        <taxon>Litchfieldia</taxon>
    </lineage>
</organism>
<dbReference type="PRINTS" id="PR00413">
    <property type="entry name" value="HADHALOGNASE"/>
</dbReference>
<dbReference type="PANTHER" id="PTHR46470">
    <property type="entry name" value="N-ACYLNEURAMINATE-9-PHOSPHATASE"/>
    <property type="match status" value="1"/>
</dbReference>
<dbReference type="InterPro" id="IPR036412">
    <property type="entry name" value="HAD-like_sf"/>
</dbReference>
<accession>A0A1H0W6I3</accession>
<dbReference type="InterPro" id="IPR041492">
    <property type="entry name" value="HAD_2"/>
</dbReference>